<sequence length="328" mass="37244">MIGLKLIAFKIYVHREDDINSVWSFYYDGINPPSTVIKGENQQVTPTENKCFAYNCKFSNLRDRAIKFTDTVGYSILLCENVYSQGPGTISISSSSKSDIIIDKFCSFESQAPSDGQFAFFEGKINSTIIQGSICNGGNSSVSKMIHKFEGIGSLSKTNVSNCISLWMPSFYFDTLDSTINISFCNFENLKATERTISAIWGCPGTIERSNYINNSQELYGYLVSASHSRLKILDSSFQNNLRNNEGVIFYGYFEKIYIRRCSIDNFSYSGKVDTSELGESSFKIIFKFNDFPLCETDFEYLVLFEPKKEKPKFFQFGKYYISVLLIS</sequence>
<keyword evidence="2" id="KW-1185">Reference proteome</keyword>
<dbReference type="Proteomes" id="UP000001542">
    <property type="component" value="Unassembled WGS sequence"/>
</dbReference>
<accession>A2FA01</accession>
<dbReference type="AlphaFoldDB" id="A2FA01"/>
<dbReference type="VEuPathDB" id="TrichDB:TVAGG3_0730070"/>
<gene>
    <name evidence="1" type="ORF">TVAG_090440</name>
</gene>
<dbReference type="RefSeq" id="XP_001311198.1">
    <property type="nucleotide sequence ID" value="XM_001311197.1"/>
</dbReference>
<dbReference type="InParanoid" id="A2FA01"/>
<organism evidence="1 2">
    <name type="scientific">Trichomonas vaginalis (strain ATCC PRA-98 / G3)</name>
    <dbReference type="NCBI Taxonomy" id="412133"/>
    <lineage>
        <taxon>Eukaryota</taxon>
        <taxon>Metamonada</taxon>
        <taxon>Parabasalia</taxon>
        <taxon>Trichomonadida</taxon>
        <taxon>Trichomonadidae</taxon>
        <taxon>Trichomonas</taxon>
    </lineage>
</organism>
<reference evidence="1" key="1">
    <citation type="submission" date="2006-10" db="EMBL/GenBank/DDBJ databases">
        <authorList>
            <person name="Amadeo P."/>
            <person name="Zhao Q."/>
            <person name="Wortman J."/>
            <person name="Fraser-Liggett C."/>
            <person name="Carlton J."/>
        </authorList>
    </citation>
    <scope>NUCLEOTIDE SEQUENCE</scope>
    <source>
        <strain evidence="1">G3</strain>
    </source>
</reference>
<name>A2FA01_TRIV3</name>
<evidence type="ECO:0000313" key="1">
    <source>
        <dbReference type="EMBL" id="EAX98268.1"/>
    </source>
</evidence>
<dbReference type="VEuPathDB" id="TrichDB:TVAG_090440"/>
<evidence type="ECO:0000313" key="2">
    <source>
        <dbReference type="Proteomes" id="UP000001542"/>
    </source>
</evidence>
<reference evidence="1" key="2">
    <citation type="journal article" date="2007" name="Science">
        <title>Draft genome sequence of the sexually transmitted pathogen Trichomonas vaginalis.</title>
        <authorList>
            <person name="Carlton J.M."/>
            <person name="Hirt R.P."/>
            <person name="Silva J.C."/>
            <person name="Delcher A.L."/>
            <person name="Schatz M."/>
            <person name="Zhao Q."/>
            <person name="Wortman J.R."/>
            <person name="Bidwell S.L."/>
            <person name="Alsmark U.C.M."/>
            <person name="Besteiro S."/>
            <person name="Sicheritz-Ponten T."/>
            <person name="Noel C.J."/>
            <person name="Dacks J.B."/>
            <person name="Foster P.G."/>
            <person name="Simillion C."/>
            <person name="Van de Peer Y."/>
            <person name="Miranda-Saavedra D."/>
            <person name="Barton G.J."/>
            <person name="Westrop G.D."/>
            <person name="Mueller S."/>
            <person name="Dessi D."/>
            <person name="Fiori P.L."/>
            <person name="Ren Q."/>
            <person name="Paulsen I."/>
            <person name="Zhang H."/>
            <person name="Bastida-Corcuera F.D."/>
            <person name="Simoes-Barbosa A."/>
            <person name="Brown M.T."/>
            <person name="Hayes R.D."/>
            <person name="Mukherjee M."/>
            <person name="Okumura C.Y."/>
            <person name="Schneider R."/>
            <person name="Smith A.J."/>
            <person name="Vanacova S."/>
            <person name="Villalvazo M."/>
            <person name="Haas B.J."/>
            <person name="Pertea M."/>
            <person name="Feldblyum T.V."/>
            <person name="Utterback T.R."/>
            <person name="Shu C.L."/>
            <person name="Osoegawa K."/>
            <person name="de Jong P.J."/>
            <person name="Hrdy I."/>
            <person name="Horvathova L."/>
            <person name="Zubacova Z."/>
            <person name="Dolezal P."/>
            <person name="Malik S.B."/>
            <person name="Logsdon J.M. Jr."/>
            <person name="Henze K."/>
            <person name="Gupta A."/>
            <person name="Wang C.C."/>
            <person name="Dunne R.L."/>
            <person name="Upcroft J.A."/>
            <person name="Upcroft P."/>
            <person name="White O."/>
            <person name="Salzberg S.L."/>
            <person name="Tang P."/>
            <person name="Chiu C.-H."/>
            <person name="Lee Y.-S."/>
            <person name="Embley T.M."/>
            <person name="Coombs G.H."/>
            <person name="Mottram J.C."/>
            <person name="Tachezy J."/>
            <person name="Fraser-Liggett C.M."/>
            <person name="Johnson P.J."/>
        </authorList>
    </citation>
    <scope>NUCLEOTIDE SEQUENCE [LARGE SCALE GENOMIC DNA]</scope>
    <source>
        <strain evidence="1">G3</strain>
    </source>
</reference>
<dbReference type="EMBL" id="DS113682">
    <property type="protein sequence ID" value="EAX98268.1"/>
    <property type="molecule type" value="Genomic_DNA"/>
</dbReference>
<dbReference type="KEGG" id="tva:4756065"/>
<proteinExistence type="predicted"/>
<protein>
    <submittedName>
        <fullName evidence="1">Uncharacterized protein</fullName>
    </submittedName>
</protein>